<dbReference type="InterPro" id="IPR036514">
    <property type="entry name" value="SGNH_hydro_sf"/>
</dbReference>
<dbReference type="SUPFAM" id="SSF52266">
    <property type="entry name" value="SGNH hydrolase"/>
    <property type="match status" value="1"/>
</dbReference>
<dbReference type="InterPro" id="IPR051532">
    <property type="entry name" value="Ester_Hydrolysis_Enzymes"/>
</dbReference>
<name>A0A8J3N320_9CHLR</name>
<dbReference type="PANTHER" id="PTHR30383:SF5">
    <property type="entry name" value="SGNH HYDROLASE-TYPE ESTERASE DOMAIN-CONTAINING PROTEIN"/>
    <property type="match status" value="1"/>
</dbReference>
<dbReference type="CDD" id="cd01833">
    <property type="entry name" value="XynB_like"/>
    <property type="match status" value="1"/>
</dbReference>
<keyword evidence="3" id="KW-1185">Reference proteome</keyword>
<evidence type="ECO:0000313" key="3">
    <source>
        <dbReference type="Proteomes" id="UP000597444"/>
    </source>
</evidence>
<dbReference type="AlphaFoldDB" id="A0A8J3N320"/>
<sequence length="272" mass="29677">MRLHSPHFRLVIGLLTALLLIGGIFLTLNLVKKPVTAQSTFFQSTLKNPTGSLPGAVQSSIKSQPLDHSTITIMPLGDSITAGVGSSTHAGYRSQLWSDCLTAHWHIQFVGSQLSGPASLTDRAHEGHPGWRIRQISDHVVNWLQTYKPRVVLLQIGTNDIVYHDAVSTAPDRLRSLILQIHETLPGTTIIVAQITPLRNAALNSQVIAYNLAIPSIIQGLTMQGLPVRYVDMYHAVPVSDLEDGIHPNDSGYDAMAGVWYRALHSLLAPVE</sequence>
<accession>A0A8J3N320</accession>
<dbReference type="GO" id="GO:0004622">
    <property type="term" value="F:phosphatidylcholine lysophospholipase activity"/>
    <property type="evidence" value="ECO:0007669"/>
    <property type="project" value="TreeGrafter"/>
</dbReference>
<dbReference type="Pfam" id="PF13472">
    <property type="entry name" value="Lipase_GDSL_2"/>
    <property type="match status" value="1"/>
</dbReference>
<dbReference type="Gene3D" id="3.40.50.1110">
    <property type="entry name" value="SGNH hydrolase"/>
    <property type="match status" value="1"/>
</dbReference>
<dbReference type="EMBL" id="BNJK01000001">
    <property type="protein sequence ID" value="GHO93908.1"/>
    <property type="molecule type" value="Genomic_DNA"/>
</dbReference>
<comment type="caution">
    <text evidence="2">The sequence shown here is derived from an EMBL/GenBank/DDBJ whole genome shotgun (WGS) entry which is preliminary data.</text>
</comment>
<reference evidence="2" key="1">
    <citation type="submission" date="2020-10" db="EMBL/GenBank/DDBJ databases">
        <title>Taxonomic study of unclassified bacteria belonging to the class Ktedonobacteria.</title>
        <authorList>
            <person name="Yabe S."/>
            <person name="Wang C.M."/>
            <person name="Zheng Y."/>
            <person name="Sakai Y."/>
            <person name="Cavaletti L."/>
            <person name="Monciardini P."/>
            <person name="Donadio S."/>
        </authorList>
    </citation>
    <scope>NUCLEOTIDE SEQUENCE</scope>
    <source>
        <strain evidence="2">ID150040</strain>
    </source>
</reference>
<feature type="domain" description="SGNH hydrolase-type esterase" evidence="1">
    <location>
        <begin position="76"/>
        <end position="255"/>
    </location>
</feature>
<gene>
    <name evidence="2" type="ORF">KSF_039560</name>
</gene>
<proteinExistence type="predicted"/>
<evidence type="ECO:0000259" key="1">
    <source>
        <dbReference type="Pfam" id="PF13472"/>
    </source>
</evidence>
<dbReference type="InterPro" id="IPR013830">
    <property type="entry name" value="SGNH_hydro"/>
</dbReference>
<dbReference type="Proteomes" id="UP000597444">
    <property type="component" value="Unassembled WGS sequence"/>
</dbReference>
<dbReference type="RefSeq" id="WP_220204676.1">
    <property type="nucleotide sequence ID" value="NZ_BNJK01000001.1"/>
</dbReference>
<evidence type="ECO:0000313" key="2">
    <source>
        <dbReference type="EMBL" id="GHO93908.1"/>
    </source>
</evidence>
<protein>
    <recommendedName>
        <fullName evidence="1">SGNH hydrolase-type esterase domain-containing protein</fullName>
    </recommendedName>
</protein>
<organism evidence="2 3">
    <name type="scientific">Reticulibacter mediterranei</name>
    <dbReference type="NCBI Taxonomy" id="2778369"/>
    <lineage>
        <taxon>Bacteria</taxon>
        <taxon>Bacillati</taxon>
        <taxon>Chloroflexota</taxon>
        <taxon>Ktedonobacteria</taxon>
        <taxon>Ktedonobacterales</taxon>
        <taxon>Reticulibacteraceae</taxon>
        <taxon>Reticulibacter</taxon>
    </lineage>
</organism>
<dbReference type="PANTHER" id="PTHR30383">
    <property type="entry name" value="THIOESTERASE 1/PROTEASE 1/LYSOPHOSPHOLIPASE L1"/>
    <property type="match status" value="1"/>
</dbReference>